<evidence type="ECO:0000256" key="7">
    <source>
        <dbReference type="ARBA" id="ARBA00022840"/>
    </source>
</evidence>
<feature type="domain" description="UvrD-like helicase ATP-binding" evidence="16">
    <location>
        <begin position="6"/>
        <end position="438"/>
    </location>
</feature>
<evidence type="ECO:0000256" key="15">
    <source>
        <dbReference type="SAM" id="MobiDB-lite"/>
    </source>
</evidence>
<dbReference type="PANTHER" id="PTHR11070">
    <property type="entry name" value="UVRD / RECB / PCRA DNA HELICASE FAMILY MEMBER"/>
    <property type="match status" value="1"/>
</dbReference>
<dbReference type="PROSITE" id="PS51198">
    <property type="entry name" value="UVRD_HELICASE_ATP_BIND"/>
    <property type="match status" value="1"/>
</dbReference>
<dbReference type="InterPro" id="IPR011604">
    <property type="entry name" value="PDDEXK-like_dom_sf"/>
</dbReference>
<keyword evidence="8" id="KW-0238">DNA-binding</keyword>
<dbReference type="InterPro" id="IPR000212">
    <property type="entry name" value="DNA_helicase_UvrD/REP"/>
</dbReference>
<dbReference type="PROSITE" id="PS51217">
    <property type="entry name" value="UVRD_HELICASE_CTER"/>
    <property type="match status" value="1"/>
</dbReference>
<comment type="catalytic activity">
    <reaction evidence="11">
        <text>Couples ATP hydrolysis with the unwinding of duplex DNA by translocating in the 3'-5' direction.</text>
        <dbReference type="EC" id="5.6.2.4"/>
    </reaction>
</comment>
<feature type="region of interest" description="Disordered" evidence="15">
    <location>
        <begin position="1105"/>
        <end position="1128"/>
    </location>
</feature>
<reference evidence="18 19" key="1">
    <citation type="submission" date="2021-06" db="EMBL/GenBank/DDBJ databases">
        <title>Bacillus sp. RD4P76, an endophyte from a halophyte.</title>
        <authorList>
            <person name="Sun J.-Q."/>
        </authorList>
    </citation>
    <scope>NUCLEOTIDE SEQUENCE [LARGE SCALE GENOMIC DNA]</scope>
    <source>
        <strain evidence="18 19">JCM 17098</strain>
    </source>
</reference>
<protein>
    <recommendedName>
        <fullName evidence="12">DNA 3'-5' helicase</fullName>
        <ecNumber evidence="12">5.6.2.4</ecNumber>
    </recommendedName>
</protein>
<evidence type="ECO:0000256" key="4">
    <source>
        <dbReference type="ARBA" id="ARBA00022801"/>
    </source>
</evidence>
<evidence type="ECO:0000256" key="12">
    <source>
        <dbReference type="ARBA" id="ARBA00034808"/>
    </source>
</evidence>
<proteinExistence type="predicted"/>
<keyword evidence="5 14" id="KW-0347">Helicase</keyword>
<accession>A0ABS6JZ50</accession>
<evidence type="ECO:0000256" key="3">
    <source>
        <dbReference type="ARBA" id="ARBA00022763"/>
    </source>
</evidence>
<evidence type="ECO:0000256" key="6">
    <source>
        <dbReference type="ARBA" id="ARBA00022839"/>
    </source>
</evidence>
<dbReference type="InterPro" id="IPR027417">
    <property type="entry name" value="P-loop_NTPase"/>
</dbReference>
<dbReference type="InterPro" id="IPR014016">
    <property type="entry name" value="UvrD-like_ATP-bd"/>
</dbReference>
<feature type="domain" description="UvrD-like helicase C-terminal" evidence="17">
    <location>
        <begin position="439"/>
        <end position="813"/>
    </location>
</feature>
<dbReference type="Gene3D" id="3.40.50.300">
    <property type="entry name" value="P-loop containing nucleotide triphosphate hydrolases"/>
    <property type="match status" value="4"/>
</dbReference>
<evidence type="ECO:0000256" key="10">
    <source>
        <dbReference type="ARBA" id="ARBA00023235"/>
    </source>
</evidence>
<dbReference type="Pfam" id="PF13361">
    <property type="entry name" value="UvrD_C"/>
    <property type="match status" value="2"/>
</dbReference>
<dbReference type="Pfam" id="PF12705">
    <property type="entry name" value="PDDEXK_1"/>
    <property type="match status" value="1"/>
</dbReference>
<dbReference type="EMBL" id="JAHQCR010000087">
    <property type="protein sequence ID" value="MBU9723859.1"/>
    <property type="molecule type" value="Genomic_DNA"/>
</dbReference>
<evidence type="ECO:0000259" key="16">
    <source>
        <dbReference type="PROSITE" id="PS51198"/>
    </source>
</evidence>
<gene>
    <name evidence="18" type="ORF">KS407_20780</name>
</gene>
<dbReference type="PANTHER" id="PTHR11070:SF2">
    <property type="entry name" value="ATP-DEPENDENT DNA HELICASE SRS2"/>
    <property type="match status" value="1"/>
</dbReference>
<comment type="caution">
    <text evidence="18">The sequence shown here is derived from an EMBL/GenBank/DDBJ whole genome shotgun (WGS) entry which is preliminary data.</text>
</comment>
<dbReference type="Gene3D" id="3.90.320.10">
    <property type="match status" value="1"/>
</dbReference>
<evidence type="ECO:0000313" key="18">
    <source>
        <dbReference type="EMBL" id="MBU9723859.1"/>
    </source>
</evidence>
<sequence>MTKFIPRDQPHRDQIGGNLEDNILVEAGAGSGKTTSLVERMVNTVLAGKVRANQIAAITFTRKAANELKERFQIALEEKYVNSVNSREQELINDALTDLDQTFLGTIHSFCAKLLKERPIEGNVDPDFQELDDLEDKLVQNAAWEEYLNDLQLTQKQVLDDLHRIGITALDLKASYGTLIHYPDVDWVTVQTERPDFRPAFSKLKVILSEAIRAVPNEEPPNGYDPLQKIIRQANRRLRFIDSNDDLQIKDVLKPFESPKKATQYKWNTKEDGKHFTEVFQDFAEGMVQPLLQQWREHCHYYIIQFLKGAAAAYEKRKLQQSMLNFQDLLMKTSDMLRKYPEVRSYFQEKYRVLMVDEFQDTDPIQAEIVFYLTGENVEEKNWRKLIPRQGSLFVVGDPKQSIYRFRRADIDTYNLVKELIEEHDGKVLELTANFRSLHSIKDTVNPVFQPLMPEERNSYQAQFRPLDTVREDEAPHTSGLKILEIPEEFKKKDEVVKEEAERIAKYIAWAVNGNVTLARTPKELKQGVSPKAEAKDFMILIRYKDSMDVYARMLEDYGIPVEMSGSTSLQDSREIQELFKLIKLLAQPDHQVYLTAVLKGLFFGLSDNDLFQYKQAGGVFQLFATVPESLSLVQEEGGGAASFRTGGAGFGTEDTGFPAETEEEGGAAGFRVETEEETAGFRTETSEEEAGFHGESGVSTTSFHTEISSALSRLQKYYYWTRKYTPVVALEKIIEDLGLVAFAASSEMPKSETGYVYQMLEMIRKKESSGASDFATIVDQYETILEADVDEELSIREEKNAVRIMNLHKAKGLEAPVVFLAHSMKKVDAGKKVARHIKREEDSSQGFFTFIKPVNEFTNEIIAQPVNWGEYATEEAAYLDAEEVRLVYVAATRAKNMLVVSSSGKNNKNPWNILVQHGQAAKAGVDGGASPLHLEIPDVEEAEQGRKGERNQGDALLEGPSQAEMQAQLEVERKLNVEELIALRENEGEWTLGLKKKSYHQLTPTEQVDKGKLSSIVRKEGGGLQWGSMLHELIEALVKEEVDRKTCVELLLQDYPEFEKRRGEIDRVLDRFERSELWGRICQAEEKYPEVPFSVKIEPGHTLYPAEREESGRVGDRKIASDGGSIGGETTDWASGIASAVSSNNASSSAANVDGSVATAGVPILYSGVIDLVMKEKDGWTIVDYKSDRVKEKGDLRLLAETYGEQIKSYVHIWNELTGEPVHKAEIYFIEEDKCFEVK</sequence>
<dbReference type="InterPro" id="IPR011335">
    <property type="entry name" value="Restrct_endonuc-II-like"/>
</dbReference>
<dbReference type="EC" id="5.6.2.4" evidence="12"/>
<keyword evidence="4 14" id="KW-0378">Hydrolase</keyword>
<keyword evidence="6" id="KW-0269">Exonuclease</keyword>
<name>A0ABS6JZ50_9BACI</name>
<dbReference type="CDD" id="cd17932">
    <property type="entry name" value="DEXQc_UvrD"/>
    <property type="match status" value="1"/>
</dbReference>
<dbReference type="SUPFAM" id="SSF52980">
    <property type="entry name" value="Restriction endonuclease-like"/>
    <property type="match status" value="1"/>
</dbReference>
<dbReference type="RefSeq" id="WP_088073809.1">
    <property type="nucleotide sequence ID" value="NZ_JAHQCR010000087.1"/>
</dbReference>
<evidence type="ECO:0000256" key="13">
    <source>
        <dbReference type="ARBA" id="ARBA00048988"/>
    </source>
</evidence>
<evidence type="ECO:0000256" key="2">
    <source>
        <dbReference type="ARBA" id="ARBA00022741"/>
    </source>
</evidence>
<feature type="binding site" evidence="14">
    <location>
        <begin position="27"/>
        <end position="34"/>
    </location>
    <ligand>
        <name>ATP</name>
        <dbReference type="ChEBI" id="CHEBI:30616"/>
    </ligand>
</feature>
<keyword evidence="9" id="KW-0234">DNA repair</keyword>
<feature type="compositionally biased region" description="Basic and acidic residues" evidence="15">
    <location>
        <begin position="1107"/>
        <end position="1121"/>
    </location>
</feature>
<evidence type="ECO:0000259" key="17">
    <source>
        <dbReference type="PROSITE" id="PS51217"/>
    </source>
</evidence>
<evidence type="ECO:0000256" key="11">
    <source>
        <dbReference type="ARBA" id="ARBA00034617"/>
    </source>
</evidence>
<dbReference type="InterPro" id="IPR038726">
    <property type="entry name" value="PDDEXK_AddAB-type"/>
</dbReference>
<evidence type="ECO:0000256" key="14">
    <source>
        <dbReference type="PROSITE-ProRule" id="PRU00560"/>
    </source>
</evidence>
<evidence type="ECO:0000256" key="5">
    <source>
        <dbReference type="ARBA" id="ARBA00022806"/>
    </source>
</evidence>
<dbReference type="InterPro" id="IPR014017">
    <property type="entry name" value="DNA_helicase_UvrD-like_C"/>
</dbReference>
<keyword evidence="19" id="KW-1185">Reference proteome</keyword>
<evidence type="ECO:0000313" key="19">
    <source>
        <dbReference type="Proteomes" id="UP000790580"/>
    </source>
</evidence>
<evidence type="ECO:0000256" key="1">
    <source>
        <dbReference type="ARBA" id="ARBA00022722"/>
    </source>
</evidence>
<dbReference type="Pfam" id="PF00580">
    <property type="entry name" value="UvrD-helicase"/>
    <property type="match status" value="1"/>
</dbReference>
<organism evidence="18 19">
    <name type="scientific">Evansella alkalicola</name>
    <dbReference type="NCBI Taxonomy" id="745819"/>
    <lineage>
        <taxon>Bacteria</taxon>
        <taxon>Bacillati</taxon>
        <taxon>Bacillota</taxon>
        <taxon>Bacilli</taxon>
        <taxon>Bacillales</taxon>
        <taxon>Bacillaceae</taxon>
        <taxon>Evansella</taxon>
    </lineage>
</organism>
<keyword evidence="2 14" id="KW-0547">Nucleotide-binding</keyword>
<comment type="catalytic activity">
    <reaction evidence="13">
        <text>ATP + H2O = ADP + phosphate + H(+)</text>
        <dbReference type="Rhea" id="RHEA:13065"/>
        <dbReference type="ChEBI" id="CHEBI:15377"/>
        <dbReference type="ChEBI" id="CHEBI:15378"/>
        <dbReference type="ChEBI" id="CHEBI:30616"/>
        <dbReference type="ChEBI" id="CHEBI:43474"/>
        <dbReference type="ChEBI" id="CHEBI:456216"/>
        <dbReference type="EC" id="5.6.2.4"/>
    </reaction>
</comment>
<keyword evidence="10" id="KW-0413">Isomerase</keyword>
<evidence type="ECO:0000256" key="9">
    <source>
        <dbReference type="ARBA" id="ARBA00023204"/>
    </source>
</evidence>
<keyword evidence="7 14" id="KW-0067">ATP-binding</keyword>
<keyword evidence="1" id="KW-0540">Nuclease</keyword>
<dbReference type="SUPFAM" id="SSF52540">
    <property type="entry name" value="P-loop containing nucleoside triphosphate hydrolases"/>
    <property type="match status" value="1"/>
</dbReference>
<evidence type="ECO:0000256" key="8">
    <source>
        <dbReference type="ARBA" id="ARBA00023125"/>
    </source>
</evidence>
<keyword evidence="3" id="KW-0227">DNA damage</keyword>
<dbReference type="Proteomes" id="UP000790580">
    <property type="component" value="Unassembled WGS sequence"/>
</dbReference>